<keyword evidence="2" id="KW-0812">Transmembrane</keyword>
<protein>
    <submittedName>
        <fullName evidence="3">Uncharacterized protein</fullName>
    </submittedName>
</protein>
<evidence type="ECO:0000313" key="4">
    <source>
        <dbReference type="Proteomes" id="UP001642464"/>
    </source>
</evidence>
<comment type="caution">
    <text evidence="3">The sequence shown here is derived from an EMBL/GenBank/DDBJ whole genome shotgun (WGS) entry which is preliminary data.</text>
</comment>
<gene>
    <name evidence="3" type="ORF">SCF082_LOCUS48949</name>
</gene>
<feature type="compositionally biased region" description="Polar residues" evidence="1">
    <location>
        <begin position="548"/>
        <end position="569"/>
    </location>
</feature>
<feature type="compositionally biased region" description="Basic and acidic residues" evidence="1">
    <location>
        <begin position="755"/>
        <end position="767"/>
    </location>
</feature>
<feature type="compositionally biased region" description="Pro residues" evidence="1">
    <location>
        <begin position="411"/>
        <end position="422"/>
    </location>
</feature>
<feature type="region of interest" description="Disordered" evidence="1">
    <location>
        <begin position="751"/>
        <end position="791"/>
    </location>
</feature>
<evidence type="ECO:0000313" key="3">
    <source>
        <dbReference type="EMBL" id="CAK9104965.1"/>
    </source>
</evidence>
<keyword evidence="4" id="KW-1185">Reference proteome</keyword>
<organism evidence="3 4">
    <name type="scientific">Durusdinium trenchii</name>
    <dbReference type="NCBI Taxonomy" id="1381693"/>
    <lineage>
        <taxon>Eukaryota</taxon>
        <taxon>Sar</taxon>
        <taxon>Alveolata</taxon>
        <taxon>Dinophyceae</taxon>
        <taxon>Suessiales</taxon>
        <taxon>Symbiodiniaceae</taxon>
        <taxon>Durusdinium</taxon>
    </lineage>
</organism>
<feature type="transmembrane region" description="Helical" evidence="2">
    <location>
        <begin position="49"/>
        <end position="72"/>
    </location>
</feature>
<evidence type="ECO:0000256" key="1">
    <source>
        <dbReference type="SAM" id="MobiDB-lite"/>
    </source>
</evidence>
<accession>A0ABP0RYU7</accession>
<sequence length="1183" mass="127886">MSRRSSVLEKGRRAARDDVLGYVAVEGIRSLLSSSNLVAEPLSFFPGRYLCCFVCRLLLTICISVTFVLAGLDYLTMDSAVDVTEAVSSVERAAQSFVTTTAVASAPQATTMTKNEPNDDSAVKRFQLSVTLNVAISSDARIDIALANSTGFFVAHESDAVLQDGRSEQFEALRNQALHAVGDALYERAIAGHDQQVAKRPRSNVHQSDAGPPFVGTATLKVQGSAKELIRELTPQQLQHGDVDPNTGQMPQNEHELGGLMERIRRLFHLKEGRMQYHGHQGAMGDPGQFFTEGYFPTFAPEGAAGSAFLAGGPSPPDPWSSYVQSGHSPLNSSPDPNACCGPMSSHAFQADRADQAVCCPTCGMYFQDDGFSTDTSSDDGTEMMSDDQIDPSEAYLQYAFAEVESLLPDAPEPSSPPPQEPAPSRTFVLGAGSSTMPDPHVPEASPSVDPTSHQCQEDACVSQEKERVRDQSIRGLHNVLLGLGRQAEDHDAFQYRTGASAQPHGRTVLSLENILGPQSPPTDMRGLLGMPGLHHAMWPPFGAPRAGTSTVGSEQSHGPVPQQSNSATGLSSHGHGSGSFPWWEANDKPSESVSAPQAAYHLRTRRQNGEVGLLVDPGAHDNLIGEATAQQMCEELNTQLRLRNMDKPLPVEGVGKSAQVANKAACIPMAVMDVSGTKTDATYTAPIIQGSLLPPLLGNRTLRKMQVIMDCGTGKLIVPGPGGIEVKCSPGSRAYDLELTSSGHWVLPLHTRSHSSDSKPLDEKELSFSMSCRQDRSQPPSPKRRDGSSMPRAENLAWIFSDKAGLRQRLLQELNFRTVHFHYDLHSRSQCQKLLNELALQKPMLLWIRMSLQMPAKGQPESQDIAVWPSATGHMSRIPTMIPVSGLLPALCLKELPVNEGPHILAMVAFQPVLIQRRVDAEVQVETPGAASGSADGAVVIPAEGERGIAEAEIPEGGALRQVEISLPPGGEHLLRVIKGYEDFDPQREVLVLEGTTSASILAERFENGKLTLGTDLVIDAAAVFDHIAAHEAKVPHDASMTIHSLKARELLSDGKLQRMIWCDTRSMLADGLNKGTIDRAALQCAVSQGRWTIDQPVDPAHSRLEWIRGESVSAGREMEVASHLRLRIGVPSQAAAEKGINFSHGVMVKSYLGFGMTHIREQALQGALGWLRRWSTEKRAN</sequence>
<evidence type="ECO:0000256" key="2">
    <source>
        <dbReference type="SAM" id="Phobius"/>
    </source>
</evidence>
<dbReference type="EMBL" id="CAXAMM010042461">
    <property type="protein sequence ID" value="CAK9104965.1"/>
    <property type="molecule type" value="Genomic_DNA"/>
</dbReference>
<proteinExistence type="predicted"/>
<name>A0ABP0RYU7_9DINO</name>
<reference evidence="3 4" key="1">
    <citation type="submission" date="2024-02" db="EMBL/GenBank/DDBJ databases">
        <authorList>
            <person name="Chen Y."/>
            <person name="Shah S."/>
            <person name="Dougan E. K."/>
            <person name="Thang M."/>
            <person name="Chan C."/>
        </authorList>
    </citation>
    <scope>NUCLEOTIDE SEQUENCE [LARGE SCALE GENOMIC DNA]</scope>
</reference>
<feature type="region of interest" description="Disordered" evidence="1">
    <location>
        <begin position="540"/>
        <end position="597"/>
    </location>
</feature>
<keyword evidence="2" id="KW-0472">Membrane</keyword>
<feature type="region of interest" description="Disordered" evidence="1">
    <location>
        <begin position="408"/>
        <end position="456"/>
    </location>
</feature>
<dbReference type="Proteomes" id="UP001642464">
    <property type="component" value="Unassembled WGS sequence"/>
</dbReference>
<keyword evidence="2" id="KW-1133">Transmembrane helix</keyword>